<dbReference type="RefSeq" id="WP_349639796.1">
    <property type="nucleotide sequence ID" value="NZ_CP090958.1"/>
</dbReference>
<dbReference type="PANTHER" id="PTHR31632">
    <property type="entry name" value="IRON TRANSPORTER FTH1"/>
    <property type="match status" value="1"/>
</dbReference>
<feature type="transmembrane region" description="Helical" evidence="6">
    <location>
        <begin position="149"/>
        <end position="167"/>
    </location>
</feature>
<evidence type="ECO:0000256" key="2">
    <source>
        <dbReference type="ARBA" id="ARBA00008333"/>
    </source>
</evidence>
<gene>
    <name evidence="7" type="ORF">LWF01_04230</name>
</gene>
<evidence type="ECO:0000256" key="3">
    <source>
        <dbReference type="ARBA" id="ARBA00022692"/>
    </source>
</evidence>
<dbReference type="PANTHER" id="PTHR31632:SF2">
    <property type="entry name" value="PLASMA MEMBRANE IRON PERMEASE"/>
    <property type="match status" value="1"/>
</dbReference>
<dbReference type="NCBIfam" id="NF041756">
    <property type="entry name" value="EfeU"/>
    <property type="match status" value="1"/>
</dbReference>
<sequence length="285" mass="30280">MLANYLIGLREGLEAALIVVILVAYIGKVGRRDVLGRIWLGVWAAIILSIAVAAVITFGSQTLTFRAQEILEGCLSVVAVVFVTWMIFWMAEAGRKMGAELRDSVDAKIGGAGWGLVGLAFVSVAREGLETALIIVPSATAYGLQDVRPFIAAGLGILSAVLLGFLMQRGMLRINLTRFFTVTGVFLIFIAGGILSYGVHSLQEANLLPGLNSFAFQIGDVIRPDSWVGTLLGGIFNFTPETTWLSAIAWTLYVGITLTVFIVGALRRRQASVSASTPSAATAAG</sequence>
<evidence type="ECO:0000256" key="6">
    <source>
        <dbReference type="SAM" id="Phobius"/>
    </source>
</evidence>
<evidence type="ECO:0000256" key="5">
    <source>
        <dbReference type="ARBA" id="ARBA00023136"/>
    </source>
</evidence>
<evidence type="ECO:0000256" key="4">
    <source>
        <dbReference type="ARBA" id="ARBA00022989"/>
    </source>
</evidence>
<evidence type="ECO:0000256" key="1">
    <source>
        <dbReference type="ARBA" id="ARBA00004141"/>
    </source>
</evidence>
<protein>
    <submittedName>
        <fullName evidence="7">FTR1 family protein</fullName>
    </submittedName>
</protein>
<evidence type="ECO:0000313" key="7">
    <source>
        <dbReference type="EMBL" id="WGW12988.1"/>
    </source>
</evidence>
<keyword evidence="5 6" id="KW-0472">Membrane</keyword>
<accession>A0ABY8QVH5</accession>
<keyword evidence="3 6" id="KW-0812">Transmembrane</keyword>
<comment type="subcellular location">
    <subcellularLocation>
        <location evidence="1">Membrane</location>
        <topology evidence="1">Multi-pass membrane protein</topology>
    </subcellularLocation>
</comment>
<feature type="transmembrane region" description="Helical" evidence="6">
    <location>
        <begin position="179"/>
        <end position="199"/>
    </location>
</feature>
<feature type="transmembrane region" description="Helical" evidence="6">
    <location>
        <begin position="244"/>
        <end position="266"/>
    </location>
</feature>
<feature type="transmembrane region" description="Helical" evidence="6">
    <location>
        <begin position="38"/>
        <end position="58"/>
    </location>
</feature>
<feature type="transmembrane region" description="Helical" evidence="6">
    <location>
        <begin position="70"/>
        <end position="91"/>
    </location>
</feature>
<reference evidence="7 8" key="1">
    <citation type="submission" date="2023-05" db="EMBL/GenBank/DDBJ databases">
        <title>Lithophilousrod everest ZFBP1038 complete genpme.</title>
        <authorList>
            <person name="Tian M."/>
        </authorList>
    </citation>
    <scope>NUCLEOTIDE SEQUENCE [LARGE SCALE GENOMIC DNA]</scope>
    <source>
        <strain evidence="7 8">ZFBP1038</strain>
    </source>
</reference>
<dbReference type="InterPro" id="IPR004923">
    <property type="entry name" value="FTR1/Fip1/EfeU"/>
</dbReference>
<name>A0ABY8QVH5_9MICO</name>
<dbReference type="Pfam" id="PF03239">
    <property type="entry name" value="FTR1"/>
    <property type="match status" value="1"/>
</dbReference>
<comment type="similarity">
    <text evidence="2">Belongs to the oxidase-dependent Fe transporter (OFeT) (TC 9.A.10.1) family.</text>
</comment>
<dbReference type="EMBL" id="CP090958">
    <property type="protein sequence ID" value="WGW12988.1"/>
    <property type="molecule type" value="Genomic_DNA"/>
</dbReference>
<organism evidence="7 8">
    <name type="scientific">Saxibacter everestensis</name>
    <dbReference type="NCBI Taxonomy" id="2909229"/>
    <lineage>
        <taxon>Bacteria</taxon>
        <taxon>Bacillati</taxon>
        <taxon>Actinomycetota</taxon>
        <taxon>Actinomycetes</taxon>
        <taxon>Micrococcales</taxon>
        <taxon>Brevibacteriaceae</taxon>
        <taxon>Saxibacter</taxon>
    </lineage>
</organism>
<keyword evidence="8" id="KW-1185">Reference proteome</keyword>
<evidence type="ECO:0000313" key="8">
    <source>
        <dbReference type="Proteomes" id="UP001209083"/>
    </source>
</evidence>
<keyword evidence="4 6" id="KW-1133">Transmembrane helix</keyword>
<proteinExistence type="inferred from homology"/>
<feature type="transmembrane region" description="Helical" evidence="6">
    <location>
        <begin position="6"/>
        <end position="26"/>
    </location>
</feature>
<dbReference type="Proteomes" id="UP001209083">
    <property type="component" value="Chromosome"/>
</dbReference>